<dbReference type="KEGG" id="dpte:113798265"/>
<gene>
    <name evidence="2" type="primary">LOC113798265</name>
</gene>
<dbReference type="InParanoid" id="A0A6P6YI90"/>
<accession>A0A6P6YI90</accession>
<dbReference type="RefSeq" id="XP_027204579.1">
    <property type="nucleotide sequence ID" value="XM_027348778.1"/>
</dbReference>
<dbReference type="Proteomes" id="UP000515146">
    <property type="component" value="Unplaced"/>
</dbReference>
<evidence type="ECO:0000313" key="2">
    <source>
        <dbReference type="RefSeq" id="XP_027204579.1"/>
    </source>
</evidence>
<keyword evidence="1" id="KW-1185">Reference proteome</keyword>
<sequence length="129" mass="14878">MNDRNEFSKCVYLPVPFLRAVCWQTSLPYDIRLYLQFDIDDYIGYQTDNEMTATATQKDQICESLKNTNGTECNMVAIGKTSKRIVLATKDCFAYDVPINSLDGPMINYTFQPNKYPLPHNNKNFINNN</sequence>
<dbReference type="AlphaFoldDB" id="A0A6P6YI90"/>
<protein>
    <submittedName>
        <fullName evidence="2">Uncharacterized protein LOC113798265</fullName>
    </submittedName>
</protein>
<name>A0A6P6YI90_DERPT</name>
<proteinExistence type="predicted"/>
<reference evidence="2" key="1">
    <citation type="submission" date="2025-08" db="UniProtKB">
        <authorList>
            <consortium name="RefSeq"/>
        </authorList>
    </citation>
    <scope>IDENTIFICATION</scope>
    <source>
        <strain evidence="2">Airmid</strain>
    </source>
</reference>
<organism evidence="1 2">
    <name type="scientific">Dermatophagoides pteronyssinus</name>
    <name type="common">European house dust mite</name>
    <dbReference type="NCBI Taxonomy" id="6956"/>
    <lineage>
        <taxon>Eukaryota</taxon>
        <taxon>Metazoa</taxon>
        <taxon>Ecdysozoa</taxon>
        <taxon>Arthropoda</taxon>
        <taxon>Chelicerata</taxon>
        <taxon>Arachnida</taxon>
        <taxon>Acari</taxon>
        <taxon>Acariformes</taxon>
        <taxon>Sarcoptiformes</taxon>
        <taxon>Astigmata</taxon>
        <taxon>Psoroptidia</taxon>
        <taxon>Analgoidea</taxon>
        <taxon>Pyroglyphidae</taxon>
        <taxon>Dermatophagoidinae</taxon>
        <taxon>Dermatophagoides</taxon>
    </lineage>
</organism>
<evidence type="ECO:0000313" key="1">
    <source>
        <dbReference type="Proteomes" id="UP000515146"/>
    </source>
</evidence>